<organism evidence="7 8">
    <name type="scientific">Aspergillus nanangensis</name>
    <dbReference type="NCBI Taxonomy" id="2582783"/>
    <lineage>
        <taxon>Eukaryota</taxon>
        <taxon>Fungi</taxon>
        <taxon>Dikarya</taxon>
        <taxon>Ascomycota</taxon>
        <taxon>Pezizomycotina</taxon>
        <taxon>Eurotiomycetes</taxon>
        <taxon>Eurotiomycetidae</taxon>
        <taxon>Eurotiales</taxon>
        <taxon>Aspergillaceae</taxon>
        <taxon>Aspergillus</taxon>
        <taxon>Aspergillus subgen. Circumdati</taxon>
    </lineage>
</organism>
<dbReference type="InterPro" id="IPR010839">
    <property type="entry name" value="AtuA_N"/>
</dbReference>
<keyword evidence="8" id="KW-1185">Reference proteome</keyword>
<dbReference type="PANTHER" id="PTHR42940">
    <property type="entry name" value="ALCOHOL DEHYDROGENASE 1-RELATED"/>
    <property type="match status" value="1"/>
</dbReference>
<keyword evidence="4" id="KW-0560">Oxidoreductase</keyword>
<evidence type="ECO:0000256" key="2">
    <source>
        <dbReference type="ARBA" id="ARBA00022723"/>
    </source>
</evidence>
<gene>
    <name evidence="7" type="ORF">FE257_010705</name>
</gene>
<dbReference type="Gene3D" id="3.40.50.720">
    <property type="entry name" value="NAD(P)-binding Rossmann-like Domain"/>
    <property type="match status" value="1"/>
</dbReference>
<name>A0AAD4GR21_ASPNN</name>
<evidence type="ECO:0000256" key="4">
    <source>
        <dbReference type="ARBA" id="ARBA00023002"/>
    </source>
</evidence>
<dbReference type="PROSITE" id="PS00065">
    <property type="entry name" value="D_2_HYDROXYACID_DH_1"/>
    <property type="match status" value="1"/>
</dbReference>
<dbReference type="AlphaFoldDB" id="A0AAD4GR21"/>
<keyword evidence="3" id="KW-0862">Zinc</keyword>
<evidence type="ECO:0000256" key="3">
    <source>
        <dbReference type="ARBA" id="ARBA00022833"/>
    </source>
</evidence>
<dbReference type="GO" id="GO:0005737">
    <property type="term" value="C:cytoplasm"/>
    <property type="evidence" value="ECO:0007669"/>
    <property type="project" value="TreeGrafter"/>
</dbReference>
<keyword evidence="2" id="KW-0479">Metal-binding</keyword>
<reference evidence="7" key="1">
    <citation type="journal article" date="2019" name="Beilstein J. Org. Chem.">
        <title>Nanangenines: drimane sesquiterpenoids as the dominant metabolite cohort of a novel Australian fungus, Aspergillus nanangensis.</title>
        <authorList>
            <person name="Lacey H.J."/>
            <person name="Gilchrist C.L.M."/>
            <person name="Crombie A."/>
            <person name="Kalaitzis J.A."/>
            <person name="Vuong D."/>
            <person name="Rutledge P.J."/>
            <person name="Turner P."/>
            <person name="Pitt J.I."/>
            <person name="Lacey E."/>
            <person name="Chooi Y.H."/>
            <person name="Piggott A.M."/>
        </authorList>
    </citation>
    <scope>NUCLEOTIDE SEQUENCE</scope>
    <source>
        <strain evidence="7">MST-FP2251</strain>
    </source>
</reference>
<dbReference type="Proteomes" id="UP001194746">
    <property type="component" value="Unassembled WGS sequence"/>
</dbReference>
<dbReference type="InterPro" id="IPR036291">
    <property type="entry name" value="NAD(P)-bd_dom_sf"/>
</dbReference>
<evidence type="ECO:0008006" key="9">
    <source>
        <dbReference type="Google" id="ProtNLM"/>
    </source>
</evidence>
<evidence type="ECO:0000259" key="6">
    <source>
        <dbReference type="Pfam" id="PF07287"/>
    </source>
</evidence>
<protein>
    <recommendedName>
        <fullName evidence="9">Alcohol dehydrogenase</fullName>
    </recommendedName>
</protein>
<comment type="cofactor">
    <cofactor evidence="1">
        <name>Zn(2+)</name>
        <dbReference type="ChEBI" id="CHEBI:29105"/>
    </cofactor>
</comment>
<evidence type="ECO:0000256" key="1">
    <source>
        <dbReference type="ARBA" id="ARBA00001947"/>
    </source>
</evidence>
<sequence>MITTNGIYRRPVVIAGCSGGTVDRARALESLSQLPELDAIVGDWMSEADMTRNGAQRSALKAQLGSVEKLGSVAAGYHANFLDKVKPALRHLAGGSNAHGLAEAFVTIIPETLPLERLSPLFCAGITAFRAVQKLDLPAGGVVGVFGLGGVGRLVVQFCLVMGFRVLGFDISPDALKATRTLGAEGVADSSDQDAMAALVNEVCGSDQLSGAIVASGVGAAYDSAIELTVGVPHQPISVSIVKLVKKALRLQGTQTGNPREIHDMMKLVTKHRIIPEVELHAITEVPELMAALAGGKLQAKTGIVF</sequence>
<proteinExistence type="predicted"/>
<accession>A0AAD4GR21</accession>
<reference evidence="7" key="2">
    <citation type="submission" date="2020-02" db="EMBL/GenBank/DDBJ databases">
        <authorList>
            <person name="Gilchrist C.L.M."/>
            <person name="Chooi Y.-H."/>
        </authorList>
    </citation>
    <scope>NUCLEOTIDE SEQUENCE</scope>
    <source>
        <strain evidence="7">MST-FP2251</strain>
    </source>
</reference>
<dbReference type="EMBL" id="VCAU01000069">
    <property type="protein sequence ID" value="KAF9886964.1"/>
    <property type="molecule type" value="Genomic_DNA"/>
</dbReference>
<evidence type="ECO:0000313" key="7">
    <source>
        <dbReference type="EMBL" id="KAF9886964.1"/>
    </source>
</evidence>
<evidence type="ECO:0000259" key="5">
    <source>
        <dbReference type="Pfam" id="PF00107"/>
    </source>
</evidence>
<dbReference type="GO" id="GO:0004022">
    <property type="term" value="F:alcohol dehydrogenase (NAD+) activity"/>
    <property type="evidence" value="ECO:0007669"/>
    <property type="project" value="TreeGrafter"/>
</dbReference>
<evidence type="ECO:0000313" key="8">
    <source>
        <dbReference type="Proteomes" id="UP001194746"/>
    </source>
</evidence>
<feature type="domain" description="Alcohol dehydrogenase-like C-terminal" evidence="5">
    <location>
        <begin position="150"/>
        <end position="270"/>
    </location>
</feature>
<dbReference type="SUPFAM" id="SSF51735">
    <property type="entry name" value="NAD(P)-binding Rossmann-fold domains"/>
    <property type="match status" value="1"/>
</dbReference>
<dbReference type="PANTHER" id="PTHR42940:SF8">
    <property type="entry name" value="VACUOLAR PROTEIN SORTING-ASSOCIATED PROTEIN 11"/>
    <property type="match status" value="1"/>
</dbReference>
<dbReference type="InterPro" id="IPR013149">
    <property type="entry name" value="ADH-like_C"/>
</dbReference>
<dbReference type="Gene3D" id="3.90.180.10">
    <property type="entry name" value="Medium-chain alcohol dehydrogenases, catalytic domain"/>
    <property type="match status" value="1"/>
</dbReference>
<dbReference type="Pfam" id="PF07287">
    <property type="entry name" value="AtuA"/>
    <property type="match status" value="1"/>
</dbReference>
<dbReference type="InterPro" id="IPR029752">
    <property type="entry name" value="D-isomer_DH_CS1"/>
</dbReference>
<comment type="caution">
    <text evidence="7">The sequence shown here is derived from an EMBL/GenBank/DDBJ whole genome shotgun (WGS) entry which is preliminary data.</text>
</comment>
<dbReference type="Pfam" id="PF00107">
    <property type="entry name" value="ADH_zinc_N"/>
    <property type="match status" value="1"/>
</dbReference>
<dbReference type="GO" id="GO:0046872">
    <property type="term" value="F:metal ion binding"/>
    <property type="evidence" value="ECO:0007669"/>
    <property type="project" value="UniProtKB-KW"/>
</dbReference>
<feature type="domain" description="Acyclic terpene utilisation N-terminal" evidence="6">
    <location>
        <begin position="12"/>
        <end position="93"/>
    </location>
</feature>